<feature type="modified residue" description="4-aspartylphosphate" evidence="5">
    <location>
        <position position="56"/>
    </location>
</feature>
<dbReference type="Pfam" id="PF00196">
    <property type="entry name" value="GerE"/>
    <property type="match status" value="1"/>
</dbReference>
<accession>A0A3P1BS71</accession>
<dbReference type="SUPFAM" id="SSF52172">
    <property type="entry name" value="CheY-like"/>
    <property type="match status" value="1"/>
</dbReference>
<comment type="caution">
    <text evidence="8">The sequence shown here is derived from an EMBL/GenBank/DDBJ whole genome shotgun (WGS) entry which is preliminary data.</text>
</comment>
<evidence type="ECO:0000259" key="7">
    <source>
        <dbReference type="PROSITE" id="PS50110"/>
    </source>
</evidence>
<organism evidence="8 9">
    <name type="scientific">Larkinella rosea</name>
    <dbReference type="NCBI Taxonomy" id="2025312"/>
    <lineage>
        <taxon>Bacteria</taxon>
        <taxon>Pseudomonadati</taxon>
        <taxon>Bacteroidota</taxon>
        <taxon>Cytophagia</taxon>
        <taxon>Cytophagales</taxon>
        <taxon>Spirosomataceae</taxon>
        <taxon>Larkinella</taxon>
    </lineage>
</organism>
<dbReference type="AlphaFoldDB" id="A0A3P1BS71"/>
<protein>
    <submittedName>
        <fullName evidence="8">DNA-binding response regulator</fullName>
    </submittedName>
</protein>
<dbReference type="OrthoDB" id="9797341at2"/>
<dbReference type="CDD" id="cd06170">
    <property type="entry name" value="LuxR_C_like"/>
    <property type="match status" value="1"/>
</dbReference>
<reference evidence="8 9" key="1">
    <citation type="submission" date="2018-11" db="EMBL/GenBank/DDBJ databases">
        <authorList>
            <person name="Zhou Z."/>
            <person name="Wang G."/>
        </authorList>
    </citation>
    <scope>NUCLEOTIDE SEQUENCE [LARGE SCALE GENOMIC DNA]</scope>
    <source>
        <strain evidence="8 9">KCTC52004</strain>
    </source>
</reference>
<evidence type="ECO:0000259" key="6">
    <source>
        <dbReference type="PROSITE" id="PS50043"/>
    </source>
</evidence>
<dbReference type="Pfam" id="PF00072">
    <property type="entry name" value="Response_reg"/>
    <property type="match status" value="1"/>
</dbReference>
<evidence type="ECO:0000256" key="4">
    <source>
        <dbReference type="ARBA" id="ARBA00023163"/>
    </source>
</evidence>
<dbReference type="PANTHER" id="PTHR43214:SF41">
    <property type="entry name" value="NITRATE_NITRITE RESPONSE REGULATOR PROTEIN NARP"/>
    <property type="match status" value="1"/>
</dbReference>
<keyword evidence="1 5" id="KW-0597">Phosphoprotein</keyword>
<dbReference type="EMBL" id="RQJO01000008">
    <property type="protein sequence ID" value="RRB03942.1"/>
    <property type="molecule type" value="Genomic_DNA"/>
</dbReference>
<evidence type="ECO:0000256" key="2">
    <source>
        <dbReference type="ARBA" id="ARBA00023015"/>
    </source>
</evidence>
<dbReference type="InterPro" id="IPR001789">
    <property type="entry name" value="Sig_transdc_resp-reg_receiver"/>
</dbReference>
<sequence>MNTLHLLIADDHPIFLKGLREVLESVENWTIVAQAGNGPDALRALQNQSVDVAVLDLDMPGLSGLEVADRILAEKPDLPIILLTMHKDQAHFFRALEIGILGYVLKENAVIDVVQAIRKVVEGQAYISPDMSVFLLRRTVKTVQRKPPDALAQLTPAERQILELVAEFKSSKEMADQLSISERTVNNHRMNIVRKLGLAGKNSLLRFAMEHAGGLRGG</sequence>
<evidence type="ECO:0000256" key="5">
    <source>
        <dbReference type="PROSITE-ProRule" id="PRU00169"/>
    </source>
</evidence>
<dbReference type="SMART" id="SM00421">
    <property type="entry name" value="HTH_LUXR"/>
    <property type="match status" value="1"/>
</dbReference>
<dbReference type="PRINTS" id="PR00038">
    <property type="entry name" value="HTHLUXR"/>
</dbReference>
<dbReference type="PROSITE" id="PS50043">
    <property type="entry name" value="HTH_LUXR_2"/>
    <property type="match status" value="1"/>
</dbReference>
<keyword evidence="4" id="KW-0804">Transcription</keyword>
<feature type="domain" description="Response regulatory" evidence="7">
    <location>
        <begin position="5"/>
        <end position="121"/>
    </location>
</feature>
<dbReference type="InterPro" id="IPR058245">
    <property type="entry name" value="NreC/VraR/RcsB-like_REC"/>
</dbReference>
<keyword evidence="9" id="KW-1185">Reference proteome</keyword>
<dbReference type="PANTHER" id="PTHR43214">
    <property type="entry name" value="TWO-COMPONENT RESPONSE REGULATOR"/>
    <property type="match status" value="1"/>
</dbReference>
<dbReference type="InterPro" id="IPR000792">
    <property type="entry name" value="Tscrpt_reg_LuxR_C"/>
</dbReference>
<proteinExistence type="predicted"/>
<dbReference type="Proteomes" id="UP000271925">
    <property type="component" value="Unassembled WGS sequence"/>
</dbReference>
<dbReference type="PROSITE" id="PS50110">
    <property type="entry name" value="RESPONSE_REGULATORY"/>
    <property type="match status" value="1"/>
</dbReference>
<evidence type="ECO:0000313" key="9">
    <source>
        <dbReference type="Proteomes" id="UP000271925"/>
    </source>
</evidence>
<evidence type="ECO:0000256" key="3">
    <source>
        <dbReference type="ARBA" id="ARBA00023125"/>
    </source>
</evidence>
<name>A0A3P1BS71_9BACT</name>
<dbReference type="InterPro" id="IPR039420">
    <property type="entry name" value="WalR-like"/>
</dbReference>
<keyword evidence="3 8" id="KW-0238">DNA-binding</keyword>
<evidence type="ECO:0000256" key="1">
    <source>
        <dbReference type="ARBA" id="ARBA00022553"/>
    </source>
</evidence>
<keyword evidence="2" id="KW-0805">Transcription regulation</keyword>
<dbReference type="GO" id="GO:0003677">
    <property type="term" value="F:DNA binding"/>
    <property type="evidence" value="ECO:0007669"/>
    <property type="project" value="UniProtKB-KW"/>
</dbReference>
<dbReference type="SMART" id="SM00448">
    <property type="entry name" value="REC"/>
    <property type="match status" value="1"/>
</dbReference>
<evidence type="ECO:0000313" key="8">
    <source>
        <dbReference type="EMBL" id="RRB03942.1"/>
    </source>
</evidence>
<dbReference type="GO" id="GO:0006355">
    <property type="term" value="P:regulation of DNA-templated transcription"/>
    <property type="evidence" value="ECO:0007669"/>
    <property type="project" value="InterPro"/>
</dbReference>
<dbReference type="InterPro" id="IPR016032">
    <property type="entry name" value="Sig_transdc_resp-reg_C-effctor"/>
</dbReference>
<dbReference type="RefSeq" id="WP_124874173.1">
    <property type="nucleotide sequence ID" value="NZ_RQJO01000008.1"/>
</dbReference>
<dbReference type="CDD" id="cd17535">
    <property type="entry name" value="REC_NarL-like"/>
    <property type="match status" value="1"/>
</dbReference>
<dbReference type="SUPFAM" id="SSF46894">
    <property type="entry name" value="C-terminal effector domain of the bipartite response regulators"/>
    <property type="match status" value="1"/>
</dbReference>
<dbReference type="Gene3D" id="3.40.50.2300">
    <property type="match status" value="1"/>
</dbReference>
<dbReference type="InterPro" id="IPR011006">
    <property type="entry name" value="CheY-like_superfamily"/>
</dbReference>
<gene>
    <name evidence="8" type="ORF">EHT25_10435</name>
</gene>
<feature type="domain" description="HTH luxR-type" evidence="6">
    <location>
        <begin position="147"/>
        <end position="212"/>
    </location>
</feature>
<dbReference type="GO" id="GO:0000160">
    <property type="term" value="P:phosphorelay signal transduction system"/>
    <property type="evidence" value="ECO:0007669"/>
    <property type="project" value="InterPro"/>
</dbReference>